<evidence type="ECO:0000256" key="1">
    <source>
        <dbReference type="SAM" id="MobiDB-lite"/>
    </source>
</evidence>
<sequence>MVLEVLRHRLPGVQPLADLGVRDVAGDDQGAGQRQAGLHRVVAQLGEHLGHRPVEVDPDRLVLGADVLVGDVGQVVAGLELQLLEEHPLRGDPALALPIGGAGDRDRHRQRGAVPGQPDDPYVVAEVLAAELCADAEVLGELQDLLLHLRVTEAVAGRGPLGRQRVEVLRGRVLRRLQRGFRGGTADHHGQVVGRAGGGAESPQLLVEEGHHGVLVEDRLGLLVEVRLVGRAAALGHEEELVLGLVTGMGVGGDVDLGGQVAAGVLLVPHRQRGVLRVAQVELGVRVEDTAGDRLLVLHRGQHVLAAVGRHDRGAGVLAHRQHAAGGDVGVLQQVECDEPVVVRRLGVVQDLLQLRKVGRAQEVGDVVHRRLREEGDRLRVDLEERTPTGSLHGPDALSGEQAVRRLVRLDGRQHVLIEELGHGSLLRADHSVLSFFHAPLTSLARVGVLRAEAAALGSARAGLGRPRQPARQ</sequence>
<protein>
    <submittedName>
        <fullName evidence="2">Uncharacterized protein</fullName>
    </submittedName>
</protein>
<dbReference type="EMBL" id="VSSQ01004420">
    <property type="protein sequence ID" value="MPM25121.1"/>
    <property type="molecule type" value="Genomic_DNA"/>
</dbReference>
<reference evidence="2" key="1">
    <citation type="submission" date="2019-08" db="EMBL/GenBank/DDBJ databases">
        <authorList>
            <person name="Kucharzyk K."/>
            <person name="Murdoch R.W."/>
            <person name="Higgins S."/>
            <person name="Loffler F."/>
        </authorList>
    </citation>
    <scope>NUCLEOTIDE SEQUENCE</scope>
</reference>
<dbReference type="AlphaFoldDB" id="A0A644YB31"/>
<feature type="region of interest" description="Disordered" evidence="1">
    <location>
        <begin position="99"/>
        <end position="118"/>
    </location>
</feature>
<organism evidence="2">
    <name type="scientific">bioreactor metagenome</name>
    <dbReference type="NCBI Taxonomy" id="1076179"/>
    <lineage>
        <taxon>unclassified sequences</taxon>
        <taxon>metagenomes</taxon>
        <taxon>ecological metagenomes</taxon>
    </lineage>
</organism>
<gene>
    <name evidence="2" type="ORF">SDC9_71611</name>
</gene>
<evidence type="ECO:0000313" key="2">
    <source>
        <dbReference type="EMBL" id="MPM25121.1"/>
    </source>
</evidence>
<accession>A0A644YB31</accession>
<name>A0A644YB31_9ZZZZ</name>
<comment type="caution">
    <text evidence="2">The sequence shown here is derived from an EMBL/GenBank/DDBJ whole genome shotgun (WGS) entry which is preliminary data.</text>
</comment>
<proteinExistence type="predicted"/>